<dbReference type="OrthoDB" id="124855at2759"/>
<dbReference type="GO" id="GO:0000123">
    <property type="term" value="C:histone acetyltransferase complex"/>
    <property type="evidence" value="ECO:0007669"/>
    <property type="project" value="TreeGrafter"/>
</dbReference>
<dbReference type="Pfam" id="PF22732">
    <property type="entry name" value="MSL3_chromo-like"/>
    <property type="match status" value="1"/>
</dbReference>
<evidence type="ECO:0000259" key="7">
    <source>
        <dbReference type="Pfam" id="PF22732"/>
    </source>
</evidence>
<dbReference type="InterPro" id="IPR026541">
    <property type="entry name" value="MRG_dom"/>
</dbReference>
<sequence>MDEELPLKRPFKQHESVLVYDGPILYEANVLQVLCDEGTNETRHYLVHFIGWNRCYDDVVPESALLPRTPANMALAERLYEKLGQKRAADDDVGVVARNEDVDSSSHTASTASVSKDEKEISHCRGLETVLLQVDESDPLRWFELPELLKRTVLDDFEFVSEGEQLYELPSRVSVSTILHAWARHRGRLQKADAEVAQKRAFADSLQGYFDAALGRMLLYENEQAQYRRLIASQGNKAASELYGGEHLLRLLVKLPWFLEHASVTERELQELSLLFQDLCRFMLRNGRKYFRVEDDHALETTGG</sequence>
<dbReference type="AlphaFoldDB" id="A0A7J7IGG0"/>
<evidence type="ECO:0000256" key="4">
    <source>
        <dbReference type="ARBA" id="ARBA00023163"/>
    </source>
</evidence>
<name>A0A7J7IGG0_9RHOD</name>
<gene>
    <name evidence="8" type="primary">EAF3</name>
    <name evidence="8" type="ORF">F1559_003773</name>
</gene>
<comment type="caution">
    <text evidence="8">The sequence shown here is derived from an EMBL/GenBank/DDBJ whole genome shotgun (WGS) entry which is preliminary data.</text>
</comment>
<dbReference type="GO" id="GO:0006325">
    <property type="term" value="P:chromatin organization"/>
    <property type="evidence" value="ECO:0007669"/>
    <property type="project" value="UniProtKB-KW"/>
</dbReference>
<dbReference type="Gene3D" id="2.30.30.140">
    <property type="match status" value="1"/>
</dbReference>
<evidence type="ECO:0000313" key="9">
    <source>
        <dbReference type="Proteomes" id="UP000530660"/>
    </source>
</evidence>
<evidence type="ECO:0000313" key="8">
    <source>
        <dbReference type="EMBL" id="KAF6001814.1"/>
    </source>
</evidence>
<dbReference type="Proteomes" id="UP000530660">
    <property type="component" value="Unassembled WGS sequence"/>
</dbReference>
<dbReference type="SUPFAM" id="SSF54160">
    <property type="entry name" value="Chromo domain-like"/>
    <property type="match status" value="1"/>
</dbReference>
<dbReference type="InterPro" id="IPR038217">
    <property type="entry name" value="MRG_C_sf"/>
</dbReference>
<keyword evidence="9" id="KW-1185">Reference proteome</keyword>
<dbReference type="PROSITE" id="PS51640">
    <property type="entry name" value="MRG"/>
    <property type="match status" value="1"/>
</dbReference>
<dbReference type="GO" id="GO:0006355">
    <property type="term" value="P:regulation of DNA-templated transcription"/>
    <property type="evidence" value="ECO:0007669"/>
    <property type="project" value="InterPro"/>
</dbReference>
<evidence type="ECO:0000256" key="2">
    <source>
        <dbReference type="ARBA" id="ARBA00022853"/>
    </source>
</evidence>
<dbReference type="PANTHER" id="PTHR10880">
    <property type="entry name" value="MORTALITY FACTOR 4-LIKE PROTEIN"/>
    <property type="match status" value="1"/>
</dbReference>
<keyword evidence="5" id="KW-0539">Nucleus</keyword>
<proteinExistence type="predicted"/>
<keyword evidence="3" id="KW-0805">Transcription regulation</keyword>
<dbReference type="InterPro" id="IPR008676">
    <property type="entry name" value="MRG"/>
</dbReference>
<evidence type="ECO:0000256" key="3">
    <source>
        <dbReference type="ARBA" id="ARBA00023015"/>
    </source>
</evidence>
<dbReference type="InterPro" id="IPR053820">
    <property type="entry name" value="MSL3_chromo-like"/>
</dbReference>
<feature type="domain" description="MSL3 chromodomain-like" evidence="7">
    <location>
        <begin position="11"/>
        <end position="81"/>
    </location>
</feature>
<accession>A0A7J7IGG0</accession>
<feature type="domain" description="MRG" evidence="6">
    <location>
        <begin position="143"/>
        <end position="292"/>
    </location>
</feature>
<dbReference type="GO" id="GO:0005634">
    <property type="term" value="C:nucleus"/>
    <property type="evidence" value="ECO:0007669"/>
    <property type="project" value="UniProtKB-SubCell"/>
</dbReference>
<comment type="subcellular location">
    <subcellularLocation>
        <location evidence="1">Nucleus</location>
    </subcellularLocation>
</comment>
<organism evidence="8 9">
    <name type="scientific">Cyanidiococcus yangmingshanensis</name>
    <dbReference type="NCBI Taxonomy" id="2690220"/>
    <lineage>
        <taxon>Eukaryota</taxon>
        <taxon>Rhodophyta</taxon>
        <taxon>Bangiophyceae</taxon>
        <taxon>Cyanidiales</taxon>
        <taxon>Cyanidiaceae</taxon>
        <taxon>Cyanidiococcus</taxon>
    </lineage>
</organism>
<keyword evidence="2" id="KW-0156">Chromatin regulator</keyword>
<reference evidence="8 9" key="1">
    <citation type="journal article" date="2020" name="J. Phycol.">
        <title>Comparative genome analysis reveals Cyanidiococcus gen. nov., a new extremophilic red algal genus sister to Cyanidioschyzon (Cyanidioschyzonaceae, Rhodophyta).</title>
        <authorList>
            <person name="Liu S.-L."/>
            <person name="Chiang Y.-R."/>
            <person name="Yoon H.S."/>
            <person name="Fu H.-Y."/>
        </authorList>
    </citation>
    <scope>NUCLEOTIDE SEQUENCE [LARGE SCALE GENOMIC DNA]</scope>
    <source>
        <strain evidence="8 9">THAL066</strain>
    </source>
</reference>
<dbReference type="PANTHER" id="PTHR10880:SF15">
    <property type="entry name" value="MSL COMPLEX SUBUNIT 3"/>
    <property type="match status" value="1"/>
</dbReference>
<dbReference type="EMBL" id="VWRR01000013">
    <property type="protein sequence ID" value="KAF6001814.1"/>
    <property type="molecule type" value="Genomic_DNA"/>
</dbReference>
<keyword evidence="4" id="KW-0804">Transcription</keyword>
<evidence type="ECO:0000259" key="6">
    <source>
        <dbReference type="Pfam" id="PF05712"/>
    </source>
</evidence>
<dbReference type="InterPro" id="IPR016197">
    <property type="entry name" value="Chromo-like_dom_sf"/>
</dbReference>
<evidence type="ECO:0000256" key="1">
    <source>
        <dbReference type="ARBA" id="ARBA00004123"/>
    </source>
</evidence>
<dbReference type="Pfam" id="PF05712">
    <property type="entry name" value="MRG"/>
    <property type="match status" value="1"/>
</dbReference>
<dbReference type="Gene3D" id="1.10.274.30">
    <property type="entry name" value="MRG domain"/>
    <property type="match status" value="1"/>
</dbReference>
<evidence type="ECO:0000256" key="5">
    <source>
        <dbReference type="ARBA" id="ARBA00023242"/>
    </source>
</evidence>
<protein>
    <submittedName>
        <fullName evidence="8">Esa1p-associated factor</fullName>
    </submittedName>
</protein>